<feature type="signal peptide" evidence="1">
    <location>
        <begin position="1"/>
        <end position="23"/>
    </location>
</feature>
<accession>A0A9D9IIN1</accession>
<evidence type="ECO:0008006" key="4">
    <source>
        <dbReference type="Google" id="ProtNLM"/>
    </source>
</evidence>
<protein>
    <recommendedName>
        <fullName evidence="4">Outer membrane protein beta-barrel domain-containing protein</fullName>
    </recommendedName>
</protein>
<dbReference type="Proteomes" id="UP000823604">
    <property type="component" value="Unassembled WGS sequence"/>
</dbReference>
<dbReference type="EMBL" id="JADIMA010000077">
    <property type="protein sequence ID" value="MBO8473504.1"/>
    <property type="molecule type" value="Genomic_DNA"/>
</dbReference>
<proteinExistence type="predicted"/>
<sequence>MNPKRFIIILTLLFSLSQSYVSAKDTTSYQPFDRGLGRNKAFVFVPKGTVMAGLSVAYQNHDLDNYKFLIIDGMTLSGSSFGIAPHVSYFVRNNLSVGARFDYNTYNYGIGGASIDLSDDLGFEINDSNMINRSYSVSLTMRNYFPISDSRRFGFFTEVRLTGGYGQGKNYKVVDGSKYGTYQEMSELELGLIPGIVFFVTNETAFEVSVGVLGFDYKKVRQYTNQVYEGTYEKSGANFKINILNINFGITFYIPTGVGRGK</sequence>
<reference evidence="2" key="1">
    <citation type="submission" date="2020-10" db="EMBL/GenBank/DDBJ databases">
        <authorList>
            <person name="Gilroy R."/>
        </authorList>
    </citation>
    <scope>NUCLEOTIDE SEQUENCE</scope>
    <source>
        <strain evidence="2">B1-8020</strain>
    </source>
</reference>
<organism evidence="2 3">
    <name type="scientific">Candidatus Merdivivens pullicola</name>
    <dbReference type="NCBI Taxonomy" id="2840872"/>
    <lineage>
        <taxon>Bacteria</taxon>
        <taxon>Pseudomonadati</taxon>
        <taxon>Bacteroidota</taxon>
        <taxon>Bacteroidia</taxon>
        <taxon>Bacteroidales</taxon>
        <taxon>Muribaculaceae</taxon>
        <taxon>Muribaculaceae incertae sedis</taxon>
        <taxon>Candidatus Merdivivens</taxon>
    </lineage>
</organism>
<keyword evidence="1" id="KW-0732">Signal</keyword>
<name>A0A9D9IIN1_9BACT</name>
<evidence type="ECO:0000313" key="3">
    <source>
        <dbReference type="Proteomes" id="UP000823604"/>
    </source>
</evidence>
<feature type="chain" id="PRO_5039292263" description="Outer membrane protein beta-barrel domain-containing protein" evidence="1">
    <location>
        <begin position="24"/>
        <end position="262"/>
    </location>
</feature>
<reference evidence="2" key="2">
    <citation type="journal article" date="2021" name="PeerJ">
        <title>Extensive microbial diversity within the chicken gut microbiome revealed by metagenomics and culture.</title>
        <authorList>
            <person name="Gilroy R."/>
            <person name="Ravi A."/>
            <person name="Getino M."/>
            <person name="Pursley I."/>
            <person name="Horton D.L."/>
            <person name="Alikhan N.F."/>
            <person name="Baker D."/>
            <person name="Gharbi K."/>
            <person name="Hall N."/>
            <person name="Watson M."/>
            <person name="Adriaenssens E.M."/>
            <person name="Foster-Nyarko E."/>
            <person name="Jarju S."/>
            <person name="Secka A."/>
            <person name="Antonio M."/>
            <person name="Oren A."/>
            <person name="Chaudhuri R.R."/>
            <person name="La Ragione R."/>
            <person name="Hildebrand F."/>
            <person name="Pallen M.J."/>
        </authorList>
    </citation>
    <scope>NUCLEOTIDE SEQUENCE</scope>
    <source>
        <strain evidence="2">B1-8020</strain>
    </source>
</reference>
<comment type="caution">
    <text evidence="2">The sequence shown here is derived from an EMBL/GenBank/DDBJ whole genome shotgun (WGS) entry which is preliminary data.</text>
</comment>
<gene>
    <name evidence="2" type="ORF">IAB81_07770</name>
</gene>
<dbReference type="AlphaFoldDB" id="A0A9D9IIN1"/>
<evidence type="ECO:0000256" key="1">
    <source>
        <dbReference type="SAM" id="SignalP"/>
    </source>
</evidence>
<evidence type="ECO:0000313" key="2">
    <source>
        <dbReference type="EMBL" id="MBO8473504.1"/>
    </source>
</evidence>